<gene>
    <name evidence="10" type="ORF">CDV28_10760</name>
</gene>
<dbReference type="SUPFAM" id="SSF52172">
    <property type="entry name" value="CheY-like"/>
    <property type="match status" value="1"/>
</dbReference>
<dbReference type="Pfam" id="PF02954">
    <property type="entry name" value="HTH_8"/>
    <property type="match status" value="1"/>
</dbReference>
<dbReference type="CDD" id="cd00009">
    <property type="entry name" value="AAA"/>
    <property type="match status" value="1"/>
</dbReference>
<dbReference type="GO" id="GO:0000160">
    <property type="term" value="P:phosphorelay signal transduction system"/>
    <property type="evidence" value="ECO:0007669"/>
    <property type="project" value="UniProtKB-KW"/>
</dbReference>
<evidence type="ECO:0000313" key="11">
    <source>
        <dbReference type="Proteomes" id="UP000316238"/>
    </source>
</evidence>
<dbReference type="Gene3D" id="1.10.8.60">
    <property type="match status" value="1"/>
</dbReference>
<evidence type="ECO:0000259" key="9">
    <source>
        <dbReference type="PROSITE" id="PS50110"/>
    </source>
</evidence>
<proteinExistence type="predicted"/>
<dbReference type="InterPro" id="IPR002078">
    <property type="entry name" value="Sigma_54_int"/>
</dbReference>
<dbReference type="AlphaFoldDB" id="A0A521G366"/>
<keyword evidence="4" id="KW-0902">Two-component regulatory system</keyword>
<organism evidence="10 11">
    <name type="scientific">Candidatus Electronema aureum</name>
    <dbReference type="NCBI Taxonomy" id="2005002"/>
    <lineage>
        <taxon>Bacteria</taxon>
        <taxon>Pseudomonadati</taxon>
        <taxon>Thermodesulfobacteriota</taxon>
        <taxon>Desulfobulbia</taxon>
        <taxon>Desulfobulbales</taxon>
        <taxon>Desulfobulbaceae</taxon>
        <taxon>Candidatus Electronema</taxon>
    </lineage>
</organism>
<dbReference type="Pfam" id="PF00072">
    <property type="entry name" value="Response_reg"/>
    <property type="match status" value="1"/>
</dbReference>
<dbReference type="Gene3D" id="3.40.50.2300">
    <property type="match status" value="1"/>
</dbReference>
<dbReference type="InterPro" id="IPR011006">
    <property type="entry name" value="CheY-like_superfamily"/>
</dbReference>
<name>A0A521G366_9BACT</name>
<dbReference type="PROSITE" id="PS00688">
    <property type="entry name" value="SIGMA54_INTERACT_3"/>
    <property type="match status" value="1"/>
</dbReference>
<evidence type="ECO:0000259" key="8">
    <source>
        <dbReference type="PROSITE" id="PS50045"/>
    </source>
</evidence>
<dbReference type="InterPro" id="IPR027417">
    <property type="entry name" value="P-loop_NTPase"/>
</dbReference>
<dbReference type="SUPFAM" id="SSF52540">
    <property type="entry name" value="P-loop containing nucleoside triphosphate hydrolases"/>
    <property type="match status" value="1"/>
</dbReference>
<evidence type="ECO:0000256" key="4">
    <source>
        <dbReference type="ARBA" id="ARBA00023012"/>
    </source>
</evidence>
<comment type="caution">
    <text evidence="10">The sequence shown here is derived from an EMBL/GenBank/DDBJ whole genome shotgun (WGS) entry which is preliminary data.</text>
</comment>
<keyword evidence="3" id="KW-0067">ATP-binding</keyword>
<evidence type="ECO:0000256" key="6">
    <source>
        <dbReference type="ARBA" id="ARBA00023163"/>
    </source>
</evidence>
<dbReference type="InterPro" id="IPR003593">
    <property type="entry name" value="AAA+_ATPase"/>
</dbReference>
<feature type="domain" description="Response regulatory" evidence="9">
    <location>
        <begin position="6"/>
        <end position="120"/>
    </location>
</feature>
<evidence type="ECO:0000256" key="3">
    <source>
        <dbReference type="ARBA" id="ARBA00022840"/>
    </source>
</evidence>
<dbReference type="GO" id="GO:0006355">
    <property type="term" value="P:regulation of DNA-templated transcription"/>
    <property type="evidence" value="ECO:0007669"/>
    <property type="project" value="InterPro"/>
</dbReference>
<dbReference type="InterPro" id="IPR009057">
    <property type="entry name" value="Homeodomain-like_sf"/>
</dbReference>
<dbReference type="InterPro" id="IPR025944">
    <property type="entry name" value="Sigma_54_int_dom_CS"/>
</dbReference>
<dbReference type="InterPro" id="IPR058031">
    <property type="entry name" value="AAA_lid_NorR"/>
</dbReference>
<dbReference type="InterPro" id="IPR025662">
    <property type="entry name" value="Sigma_54_int_dom_ATP-bd_1"/>
</dbReference>
<evidence type="ECO:0000256" key="7">
    <source>
        <dbReference type="PROSITE-ProRule" id="PRU00169"/>
    </source>
</evidence>
<dbReference type="InterPro" id="IPR002197">
    <property type="entry name" value="HTH_Fis"/>
</dbReference>
<dbReference type="PROSITE" id="PS50110">
    <property type="entry name" value="RESPONSE_REGULATORY"/>
    <property type="match status" value="1"/>
</dbReference>
<reference evidence="10" key="1">
    <citation type="submission" date="2017-07" db="EMBL/GenBank/DDBJ databases">
        <title>The cable genome - Insights into the physiology and evolution of filamentous bacteria capable of sulfide oxidation via long distance electron transfer.</title>
        <authorList>
            <person name="Thorup C."/>
            <person name="Bjerg J.T."/>
            <person name="Schreiber L."/>
            <person name="Nielsen L.P."/>
            <person name="Kjeldsen K.U."/>
            <person name="Boesen T."/>
            <person name="Boggild A."/>
            <person name="Meysman F."/>
            <person name="Geelhoed J."/>
            <person name="Schramm A."/>
        </authorList>
    </citation>
    <scope>NUCLEOTIDE SEQUENCE [LARGE SCALE GENOMIC DNA]</scope>
    <source>
        <strain evidence="10">GS</strain>
    </source>
</reference>
<accession>A0A521G366</accession>
<dbReference type="EMBL" id="NQJD01000007">
    <property type="protein sequence ID" value="TAA75413.1"/>
    <property type="molecule type" value="Genomic_DNA"/>
</dbReference>
<dbReference type="SMART" id="SM00382">
    <property type="entry name" value="AAA"/>
    <property type="match status" value="1"/>
</dbReference>
<evidence type="ECO:0000313" key="10">
    <source>
        <dbReference type="EMBL" id="TAA75413.1"/>
    </source>
</evidence>
<dbReference type="SUPFAM" id="SSF46689">
    <property type="entry name" value="Homeodomain-like"/>
    <property type="match status" value="1"/>
</dbReference>
<dbReference type="Gene3D" id="3.40.50.300">
    <property type="entry name" value="P-loop containing nucleotide triphosphate hydrolases"/>
    <property type="match status" value="1"/>
</dbReference>
<protein>
    <submittedName>
        <fullName evidence="10">Two component, sigma54 specific, transcriptional regulator, Fis family</fullName>
    </submittedName>
</protein>
<dbReference type="GO" id="GO:0043565">
    <property type="term" value="F:sequence-specific DNA binding"/>
    <property type="evidence" value="ECO:0007669"/>
    <property type="project" value="InterPro"/>
</dbReference>
<sequence>MTETAKVLVIDDEENMRHMLSALLKGEGYAVETAAHGRAGLELLQTNVVNFVLCDIRMPEMDGISFLKAAVEVKHSAVIIMMSAFGTVDTAIEAMKQGAYDFISKPFKTDEVVLVLKKAEERERLRRENIFLKKKIAGLEKTAGLGGMIGSSKAMQAIFQLADKVAKHSTTVLITGESGTGKELVARGIHEKSGRAANPFLAVNCGGIPENLIESEFFGHVRGAFTGADRDRKGLFEEANSGTLFLDEIGELPLSIQVKLLRVLQEQDIRRVGATVSRKVDVRILAATARDLTEEVRQGHFREDLFYRLNVVNIHLPPLRERIADIPPLCDHFIEKFAISMNRPEIEGAAPAALQMLLTHSWPGNVRELENVLERAVLLTDDRLIQPDNLPKMLAGRRNGHPLDLLLSTSSIKKGRQIVEQWLIERAMEVTGGNKSRAAELLEISYPSLLGKLKLPDDANIGL</sequence>
<evidence type="ECO:0000256" key="2">
    <source>
        <dbReference type="ARBA" id="ARBA00022741"/>
    </source>
</evidence>
<keyword evidence="6" id="KW-0804">Transcription</keyword>
<dbReference type="PROSITE" id="PS00675">
    <property type="entry name" value="SIGMA54_INTERACT_1"/>
    <property type="match status" value="1"/>
</dbReference>
<feature type="modified residue" description="4-aspartylphosphate" evidence="7">
    <location>
        <position position="55"/>
    </location>
</feature>
<keyword evidence="11" id="KW-1185">Reference proteome</keyword>
<dbReference type="SMART" id="SM00448">
    <property type="entry name" value="REC"/>
    <property type="match status" value="1"/>
</dbReference>
<dbReference type="FunFam" id="3.40.50.300:FF:000006">
    <property type="entry name" value="DNA-binding transcriptional regulator NtrC"/>
    <property type="match status" value="1"/>
</dbReference>
<dbReference type="InterPro" id="IPR001789">
    <property type="entry name" value="Sig_transdc_resp-reg_receiver"/>
</dbReference>
<dbReference type="Pfam" id="PF00158">
    <property type="entry name" value="Sigma54_activat"/>
    <property type="match status" value="1"/>
</dbReference>
<dbReference type="Proteomes" id="UP000316238">
    <property type="component" value="Unassembled WGS sequence"/>
</dbReference>
<dbReference type="PANTHER" id="PTHR32071:SF113">
    <property type="entry name" value="ALGINATE BIOSYNTHESIS TRANSCRIPTIONAL REGULATORY PROTEIN ALGB"/>
    <property type="match status" value="1"/>
</dbReference>
<dbReference type="PROSITE" id="PS50045">
    <property type="entry name" value="SIGMA54_INTERACT_4"/>
    <property type="match status" value="1"/>
</dbReference>
<evidence type="ECO:0000256" key="1">
    <source>
        <dbReference type="ARBA" id="ARBA00022553"/>
    </source>
</evidence>
<dbReference type="PANTHER" id="PTHR32071">
    <property type="entry name" value="TRANSCRIPTIONAL REGULATORY PROTEIN"/>
    <property type="match status" value="1"/>
</dbReference>
<evidence type="ECO:0000256" key="5">
    <source>
        <dbReference type="ARBA" id="ARBA00023015"/>
    </source>
</evidence>
<dbReference type="Pfam" id="PF25601">
    <property type="entry name" value="AAA_lid_14"/>
    <property type="match status" value="1"/>
</dbReference>
<keyword evidence="5" id="KW-0805">Transcription regulation</keyword>
<dbReference type="Gene3D" id="1.10.10.60">
    <property type="entry name" value="Homeodomain-like"/>
    <property type="match status" value="1"/>
</dbReference>
<feature type="domain" description="Sigma-54 factor interaction" evidence="8">
    <location>
        <begin position="148"/>
        <end position="378"/>
    </location>
</feature>
<dbReference type="FunFam" id="3.40.50.2300:FF:000018">
    <property type="entry name" value="DNA-binding transcriptional regulator NtrC"/>
    <property type="match status" value="1"/>
</dbReference>
<dbReference type="GO" id="GO:0005524">
    <property type="term" value="F:ATP binding"/>
    <property type="evidence" value="ECO:0007669"/>
    <property type="project" value="UniProtKB-KW"/>
</dbReference>
<keyword evidence="2" id="KW-0547">Nucleotide-binding</keyword>
<keyword evidence="1 7" id="KW-0597">Phosphoprotein</keyword>